<evidence type="ECO:0000313" key="6">
    <source>
        <dbReference type="EMBL" id="ESW21002.1"/>
    </source>
</evidence>
<reference evidence="7" key="1">
    <citation type="journal article" date="2014" name="Nat. Genet.">
        <title>A reference genome for common bean and genome-wide analysis of dual domestications.</title>
        <authorList>
            <person name="Schmutz J."/>
            <person name="McClean P.E."/>
            <person name="Mamidi S."/>
            <person name="Wu G.A."/>
            <person name="Cannon S.B."/>
            <person name="Grimwood J."/>
            <person name="Jenkins J."/>
            <person name="Shu S."/>
            <person name="Song Q."/>
            <person name="Chavarro C."/>
            <person name="Torres-Torres M."/>
            <person name="Geffroy V."/>
            <person name="Moghaddam S.M."/>
            <person name="Gao D."/>
            <person name="Abernathy B."/>
            <person name="Barry K."/>
            <person name="Blair M."/>
            <person name="Brick M.A."/>
            <person name="Chovatia M."/>
            <person name="Gepts P."/>
            <person name="Goodstein D.M."/>
            <person name="Gonzales M."/>
            <person name="Hellsten U."/>
            <person name="Hyten D.L."/>
            <person name="Jia G."/>
            <person name="Kelly J.D."/>
            <person name="Kudrna D."/>
            <person name="Lee R."/>
            <person name="Richard M.M."/>
            <person name="Miklas P.N."/>
            <person name="Osorno J.M."/>
            <person name="Rodrigues J."/>
            <person name="Thareau V."/>
            <person name="Urrea C.A."/>
            <person name="Wang M."/>
            <person name="Yu Y."/>
            <person name="Zhang M."/>
            <person name="Wing R.A."/>
            <person name="Cregan P.B."/>
            <person name="Rokhsar D.S."/>
            <person name="Jackson S.A."/>
        </authorList>
    </citation>
    <scope>NUCLEOTIDE SEQUENCE [LARGE SCALE GENOMIC DNA]</scope>
    <source>
        <strain evidence="7">cv. G19833</strain>
    </source>
</reference>
<dbReference type="eggNOG" id="ENOG502QPNC">
    <property type="taxonomic scope" value="Eukaryota"/>
</dbReference>
<proteinExistence type="inferred from homology"/>
<dbReference type="AlphaFoldDB" id="V7BSM2"/>
<sequence>MDTDSPYPWLKDMNGEDRDKYLARILNACAKFIESGSIMNADTGLDYIAHIASPYGDAMQRVATYISEGLAFQVLKNLQGVPKAVNLSKTMSTSEEQLVKKTFYDLYPFLKTAYVITSHAIAEAIEGEDEVHVIDLGASDAAQWIYLMHRLKESQKSPTVLKITGIHEKEEILEEVATQLRVEAKSLHFNLQFNAIVSTLENLDLEELPVQKGEPLVISSVLQLHTLLATDDAMVCIRSSQEEPMHQRTFAEMLGKQKTNPSSESSLLQLPLCATSTKMMHFLNGLWKLQPRVMVVTEQESNVNGSLTERVDKALDFYGALFNCLESTVSTTLVERIIMERTLLGQEIKNIVAGEGVERKERHEKFETWIPKLEMAGFEKKHISHHGMMQATKQLHGYGNGYKLCPENNCLFVCWNDKPLFSVSAWTV</sequence>
<keyword evidence="3" id="KW-0804">Transcription</keyword>
<dbReference type="EMBL" id="CM002292">
    <property type="protein sequence ID" value="ESW21002.1"/>
    <property type="molecule type" value="Genomic_DNA"/>
</dbReference>
<evidence type="ECO:0000256" key="4">
    <source>
        <dbReference type="ARBA" id="ARBA00023242"/>
    </source>
</evidence>
<feature type="region of interest" description="SAW" evidence="5">
    <location>
        <begin position="353"/>
        <end position="427"/>
    </location>
</feature>
<keyword evidence="7" id="KW-1185">Reference proteome</keyword>
<keyword evidence="2" id="KW-0805">Transcription regulation</keyword>
<dbReference type="Proteomes" id="UP000000226">
    <property type="component" value="Chromosome 5"/>
</dbReference>
<dbReference type="OMA" id="FVCWNDK"/>
<dbReference type="InterPro" id="IPR005202">
    <property type="entry name" value="TF_GRAS"/>
</dbReference>
<protein>
    <submittedName>
        <fullName evidence="6">Uncharacterized protein</fullName>
    </submittedName>
</protein>
<gene>
    <name evidence="6" type="ORF">PHAVU_005G032800g</name>
</gene>
<comment type="caution">
    <text evidence="5">Lacks conserved residue(s) required for the propagation of feature annotation.</text>
</comment>
<evidence type="ECO:0000256" key="1">
    <source>
        <dbReference type="ARBA" id="ARBA00004123"/>
    </source>
</evidence>
<dbReference type="GO" id="GO:0005634">
    <property type="term" value="C:nucleus"/>
    <property type="evidence" value="ECO:0007669"/>
    <property type="project" value="UniProtKB-SubCell"/>
</dbReference>
<name>V7BSM2_PHAVU</name>
<evidence type="ECO:0000256" key="2">
    <source>
        <dbReference type="ARBA" id="ARBA00023015"/>
    </source>
</evidence>
<feature type="region of interest" description="VHIID" evidence="5">
    <location>
        <begin position="100"/>
        <end position="165"/>
    </location>
</feature>
<dbReference type="PANTHER" id="PTHR31636">
    <property type="entry name" value="OSJNBA0084A10.13 PROTEIN-RELATED"/>
    <property type="match status" value="1"/>
</dbReference>
<dbReference type="STRING" id="3885.V7BSM2"/>
<dbReference type="PROSITE" id="PS50985">
    <property type="entry name" value="GRAS"/>
    <property type="match status" value="1"/>
</dbReference>
<feature type="short sequence motif" description="VHIID" evidence="5">
    <location>
        <begin position="131"/>
        <end position="135"/>
    </location>
</feature>
<dbReference type="OrthoDB" id="1391206at2759"/>
<dbReference type="Pfam" id="PF03514">
    <property type="entry name" value="GRAS"/>
    <property type="match status" value="1"/>
</dbReference>
<organism evidence="6 7">
    <name type="scientific">Phaseolus vulgaris</name>
    <name type="common">Kidney bean</name>
    <name type="synonym">French bean</name>
    <dbReference type="NCBI Taxonomy" id="3885"/>
    <lineage>
        <taxon>Eukaryota</taxon>
        <taxon>Viridiplantae</taxon>
        <taxon>Streptophyta</taxon>
        <taxon>Embryophyta</taxon>
        <taxon>Tracheophyta</taxon>
        <taxon>Spermatophyta</taxon>
        <taxon>Magnoliopsida</taxon>
        <taxon>eudicotyledons</taxon>
        <taxon>Gunneridae</taxon>
        <taxon>Pentapetalae</taxon>
        <taxon>rosids</taxon>
        <taxon>fabids</taxon>
        <taxon>Fabales</taxon>
        <taxon>Fabaceae</taxon>
        <taxon>Papilionoideae</taxon>
        <taxon>50 kb inversion clade</taxon>
        <taxon>NPAAA clade</taxon>
        <taxon>indigoferoid/millettioid clade</taxon>
        <taxon>Phaseoleae</taxon>
        <taxon>Phaseolus</taxon>
    </lineage>
</organism>
<accession>V7BSM2</accession>
<feature type="short sequence motif" description="LXXLL motif" evidence="5">
    <location>
        <begin position="224"/>
        <end position="228"/>
    </location>
</feature>
<evidence type="ECO:0000256" key="5">
    <source>
        <dbReference type="PROSITE-ProRule" id="PRU01191"/>
    </source>
</evidence>
<dbReference type="SMR" id="V7BSM2"/>
<evidence type="ECO:0000256" key="3">
    <source>
        <dbReference type="ARBA" id="ARBA00023163"/>
    </source>
</evidence>
<keyword evidence="4" id="KW-0539">Nucleus</keyword>
<evidence type="ECO:0000313" key="7">
    <source>
        <dbReference type="Proteomes" id="UP000000226"/>
    </source>
</evidence>
<dbReference type="Gramene" id="ESW21002">
    <property type="protein sequence ID" value="ESW21002"/>
    <property type="gene ID" value="PHAVU_005G032800g"/>
</dbReference>
<comment type="similarity">
    <text evidence="5">Belongs to the GRAS family.</text>
</comment>
<comment type="subcellular location">
    <subcellularLocation>
        <location evidence="1">Nucleus</location>
    </subcellularLocation>
</comment>